<keyword evidence="1 4" id="KW-0489">Methyltransferase</keyword>
<dbReference type="Proteomes" id="UP001500842">
    <property type="component" value="Unassembled WGS sequence"/>
</dbReference>
<evidence type="ECO:0000256" key="4">
    <source>
        <dbReference type="PROSITE-ProRule" id="PRU01024"/>
    </source>
</evidence>
<feature type="binding site" evidence="4">
    <location>
        <position position="220"/>
    </location>
    <ligand>
        <name>S-adenosyl-L-methionine</name>
        <dbReference type="ChEBI" id="CHEBI:59789"/>
    </ligand>
</feature>
<feature type="active site" evidence="5">
    <location>
        <position position="344"/>
    </location>
</feature>
<dbReference type="PANTHER" id="PTHR11061:SF30">
    <property type="entry name" value="TRNA (URACIL(54)-C(5))-METHYLTRANSFERASE"/>
    <property type="match status" value="1"/>
</dbReference>
<reference evidence="7 8" key="1">
    <citation type="journal article" date="2019" name="Int. J. Syst. Evol. Microbiol.">
        <title>The Global Catalogue of Microorganisms (GCM) 10K type strain sequencing project: providing services to taxonomists for standard genome sequencing and annotation.</title>
        <authorList>
            <consortium name="The Broad Institute Genomics Platform"/>
            <consortium name="The Broad Institute Genome Sequencing Center for Infectious Disease"/>
            <person name="Wu L."/>
            <person name="Ma J."/>
        </authorList>
    </citation>
    <scope>NUCLEOTIDE SEQUENCE [LARGE SCALE GENOMIC DNA]</scope>
    <source>
        <strain evidence="7 8">JCM 14942</strain>
    </source>
</reference>
<dbReference type="PANTHER" id="PTHR11061">
    <property type="entry name" value="RNA M5U METHYLTRANSFERASE"/>
    <property type="match status" value="1"/>
</dbReference>
<dbReference type="InterPro" id="IPR029063">
    <property type="entry name" value="SAM-dependent_MTases_sf"/>
</dbReference>
<keyword evidence="3 4" id="KW-0949">S-adenosyl-L-methionine</keyword>
<evidence type="ECO:0000256" key="2">
    <source>
        <dbReference type="ARBA" id="ARBA00022679"/>
    </source>
</evidence>
<accession>A0ABN1ZS96</accession>
<dbReference type="Pfam" id="PF05958">
    <property type="entry name" value="tRNA_U5-meth_tr"/>
    <property type="match status" value="1"/>
</dbReference>
<keyword evidence="8" id="KW-1185">Reference proteome</keyword>
<evidence type="ECO:0000256" key="1">
    <source>
        <dbReference type="ARBA" id="ARBA00022603"/>
    </source>
</evidence>
<comment type="similarity">
    <text evidence="4">Belongs to the class I-like SAM-binding methyltransferase superfamily. RNA M5U methyltransferase family.</text>
</comment>
<evidence type="ECO:0000313" key="7">
    <source>
        <dbReference type="EMBL" id="GAA1503267.1"/>
    </source>
</evidence>
<evidence type="ECO:0000313" key="8">
    <source>
        <dbReference type="Proteomes" id="UP001500842"/>
    </source>
</evidence>
<evidence type="ECO:0000259" key="6">
    <source>
        <dbReference type="Pfam" id="PF13649"/>
    </source>
</evidence>
<feature type="binding site" evidence="4">
    <location>
        <position position="317"/>
    </location>
    <ligand>
        <name>S-adenosyl-L-methionine</name>
        <dbReference type="ChEBI" id="CHEBI:59789"/>
    </ligand>
</feature>
<feature type="binding site" evidence="4">
    <location>
        <position position="249"/>
    </location>
    <ligand>
        <name>S-adenosyl-L-methionine</name>
        <dbReference type="ChEBI" id="CHEBI:59789"/>
    </ligand>
</feature>
<gene>
    <name evidence="7" type="primary">rlmC</name>
    <name evidence="7" type="ORF">GCM10009788_03130</name>
</gene>
<dbReference type="InterPro" id="IPR010280">
    <property type="entry name" value="U5_MeTrfase_fam"/>
</dbReference>
<dbReference type="Pfam" id="PF13649">
    <property type="entry name" value="Methyltransf_25"/>
    <property type="match status" value="1"/>
</dbReference>
<organism evidence="7 8">
    <name type="scientific">Nocardioides humi</name>
    <dbReference type="NCBI Taxonomy" id="449461"/>
    <lineage>
        <taxon>Bacteria</taxon>
        <taxon>Bacillati</taxon>
        <taxon>Actinomycetota</taxon>
        <taxon>Actinomycetes</taxon>
        <taxon>Propionibacteriales</taxon>
        <taxon>Nocardioidaceae</taxon>
        <taxon>Nocardioides</taxon>
    </lineage>
</organism>
<comment type="caution">
    <text evidence="7">The sequence shown here is derived from an EMBL/GenBank/DDBJ whole genome shotgun (WGS) entry which is preliminary data.</text>
</comment>
<dbReference type="InterPro" id="IPR030390">
    <property type="entry name" value="MeTrfase_TrmA_AS"/>
</dbReference>
<dbReference type="SUPFAM" id="SSF53335">
    <property type="entry name" value="S-adenosyl-L-methionine-dependent methyltransferases"/>
    <property type="match status" value="1"/>
</dbReference>
<feature type="active site" description="Nucleophile" evidence="4">
    <location>
        <position position="344"/>
    </location>
</feature>
<dbReference type="PROSITE" id="PS01230">
    <property type="entry name" value="TRMA_1"/>
    <property type="match status" value="1"/>
</dbReference>
<keyword evidence="2 4" id="KW-0808">Transferase</keyword>
<sequence>MALAVLDCTHFTVGECRSCAWLGRGYDDQLAAKQTATRALVDAPGLRWEQPVTSPDAGFRNKAKMVAGGTADAPTLGILGADGAGVDLRDCALHTPGIVAALPVLAELVRRADLTPYDVRSAAPVARRGELKHVLVTESPDGELMVRLVVRSTATEARVRKYLPWLRDVLPGLRVLTLNVQPEHRAVLEGDREIVLTRAETLPMRLGAISLHLRPRSFFQTNTAVAAALYTEAAAWVADLAPRRVVDLYCGVGGFALHLAAPGRRVTGIEISADAIASAERSRDEAGLPGTIDFAVGDATAPAHTGLLRAADLVVVNPPRRGLGHDLSQRLEESGAAHVLYSSCNPETLARDLADLASYRPVRGRLLDMFPQTPHAEVLVLLERDAQRREYVASETPT</sequence>
<dbReference type="Gene3D" id="2.40.50.1070">
    <property type="match status" value="1"/>
</dbReference>
<protein>
    <submittedName>
        <fullName evidence="7">23S rRNA (Uracil(747)-C(5))-methyltransferase RlmC</fullName>
    </submittedName>
</protein>
<evidence type="ECO:0000256" key="5">
    <source>
        <dbReference type="PROSITE-ProRule" id="PRU10015"/>
    </source>
</evidence>
<feature type="domain" description="Methyltransferase" evidence="6">
    <location>
        <begin position="245"/>
        <end position="303"/>
    </location>
</feature>
<dbReference type="PROSITE" id="PS51687">
    <property type="entry name" value="SAM_MT_RNA_M5U"/>
    <property type="match status" value="1"/>
</dbReference>
<dbReference type="InterPro" id="IPR041698">
    <property type="entry name" value="Methyltransf_25"/>
</dbReference>
<dbReference type="RefSeq" id="WP_141003708.1">
    <property type="nucleotide sequence ID" value="NZ_BAAAOR010000002.1"/>
</dbReference>
<evidence type="ECO:0000256" key="3">
    <source>
        <dbReference type="ARBA" id="ARBA00022691"/>
    </source>
</evidence>
<proteinExistence type="inferred from homology"/>
<dbReference type="NCBIfam" id="NF002909">
    <property type="entry name" value="PRK03522.2-1"/>
    <property type="match status" value="1"/>
</dbReference>
<dbReference type="EMBL" id="BAAAOR010000002">
    <property type="protein sequence ID" value="GAA1503267.1"/>
    <property type="molecule type" value="Genomic_DNA"/>
</dbReference>
<dbReference type="Gene3D" id="3.40.50.150">
    <property type="entry name" value="Vaccinia Virus protein VP39"/>
    <property type="match status" value="1"/>
</dbReference>
<name>A0ABN1ZS96_9ACTN</name>
<feature type="binding site" evidence="4">
    <location>
        <position position="270"/>
    </location>
    <ligand>
        <name>S-adenosyl-L-methionine</name>
        <dbReference type="ChEBI" id="CHEBI:59789"/>
    </ligand>
</feature>
<dbReference type="CDD" id="cd02440">
    <property type="entry name" value="AdoMet_MTases"/>
    <property type="match status" value="1"/>
</dbReference>